<dbReference type="Gene3D" id="1.10.600.10">
    <property type="entry name" value="Farnesyl Diphosphate Synthase"/>
    <property type="match status" value="1"/>
</dbReference>
<dbReference type="PANTHER" id="PTHR31739:SF25">
    <property type="entry name" value="(E,E)-GERANYLLINALOOL SYNTHASE"/>
    <property type="match status" value="1"/>
</dbReference>
<dbReference type="Gene3D" id="1.50.10.160">
    <property type="match status" value="1"/>
</dbReference>
<evidence type="ECO:0000256" key="2">
    <source>
        <dbReference type="ARBA" id="ARBA00022723"/>
    </source>
</evidence>
<feature type="domain" description="Terpene synthase metal-binding" evidence="4">
    <location>
        <begin position="332"/>
        <end position="541"/>
    </location>
</feature>
<dbReference type="Gene3D" id="1.50.10.130">
    <property type="entry name" value="Terpene synthase, N-terminal domain"/>
    <property type="match status" value="2"/>
</dbReference>
<accession>A0ABR0WRX2</accession>
<dbReference type="SUPFAM" id="SSF48576">
    <property type="entry name" value="Terpenoid synthases"/>
    <property type="match status" value="1"/>
</dbReference>
<dbReference type="InterPro" id="IPR008930">
    <property type="entry name" value="Terpenoid_cyclase/PrenylTrfase"/>
</dbReference>
<evidence type="ECO:0000313" key="6">
    <source>
        <dbReference type="Proteomes" id="UP001318860"/>
    </source>
</evidence>
<dbReference type="InterPro" id="IPR008949">
    <property type="entry name" value="Isoprenoid_synthase_dom_sf"/>
</dbReference>
<dbReference type="Pfam" id="PF03936">
    <property type="entry name" value="Terpene_synth_C"/>
    <property type="match status" value="1"/>
</dbReference>
<dbReference type="InterPro" id="IPR036965">
    <property type="entry name" value="Terpene_synth_N_sf"/>
</dbReference>
<evidence type="ECO:0000256" key="1">
    <source>
        <dbReference type="ARBA" id="ARBA00001946"/>
    </source>
</evidence>
<evidence type="ECO:0000256" key="3">
    <source>
        <dbReference type="ARBA" id="ARBA00022842"/>
    </source>
</evidence>
<dbReference type="Proteomes" id="UP001318860">
    <property type="component" value="Unassembled WGS sequence"/>
</dbReference>
<organism evidence="5 6">
    <name type="scientific">Rehmannia glutinosa</name>
    <name type="common">Chinese foxglove</name>
    <dbReference type="NCBI Taxonomy" id="99300"/>
    <lineage>
        <taxon>Eukaryota</taxon>
        <taxon>Viridiplantae</taxon>
        <taxon>Streptophyta</taxon>
        <taxon>Embryophyta</taxon>
        <taxon>Tracheophyta</taxon>
        <taxon>Spermatophyta</taxon>
        <taxon>Magnoliopsida</taxon>
        <taxon>eudicotyledons</taxon>
        <taxon>Gunneridae</taxon>
        <taxon>Pentapetalae</taxon>
        <taxon>asterids</taxon>
        <taxon>lamiids</taxon>
        <taxon>Lamiales</taxon>
        <taxon>Orobanchaceae</taxon>
        <taxon>Rehmannieae</taxon>
        <taxon>Rehmannia</taxon>
    </lineage>
</organism>
<reference evidence="5 6" key="1">
    <citation type="journal article" date="2021" name="Comput. Struct. Biotechnol. J.">
        <title>De novo genome assembly of the potent medicinal plant Rehmannia glutinosa using nanopore technology.</title>
        <authorList>
            <person name="Ma L."/>
            <person name="Dong C."/>
            <person name="Song C."/>
            <person name="Wang X."/>
            <person name="Zheng X."/>
            <person name="Niu Y."/>
            <person name="Chen S."/>
            <person name="Feng W."/>
        </authorList>
    </citation>
    <scope>NUCLEOTIDE SEQUENCE [LARGE SCALE GENOMIC DNA]</scope>
    <source>
        <strain evidence="5">DH-2019</strain>
    </source>
</reference>
<keyword evidence="2" id="KW-0479">Metal-binding</keyword>
<proteinExistence type="predicted"/>
<evidence type="ECO:0000313" key="5">
    <source>
        <dbReference type="EMBL" id="KAK6149889.1"/>
    </source>
</evidence>
<evidence type="ECO:0000259" key="4">
    <source>
        <dbReference type="Pfam" id="PF03936"/>
    </source>
</evidence>
<protein>
    <recommendedName>
        <fullName evidence="4">Terpene synthase metal-binding domain-containing protein</fullName>
    </recommendedName>
</protein>
<dbReference type="InterPro" id="IPR005630">
    <property type="entry name" value="Terpene_synthase_metal-bd"/>
</dbReference>
<dbReference type="PANTHER" id="PTHR31739">
    <property type="entry name" value="ENT-COPALYL DIPHOSPHATE SYNTHASE, CHLOROPLASTIC"/>
    <property type="match status" value="1"/>
</dbReference>
<gene>
    <name evidence="5" type="ORF">DH2020_017414</name>
</gene>
<dbReference type="EMBL" id="JABTTQ020000009">
    <property type="protein sequence ID" value="KAK6149889.1"/>
    <property type="molecule type" value="Genomic_DNA"/>
</dbReference>
<keyword evidence="3" id="KW-0460">Magnesium</keyword>
<sequence>MFKNCLNWIIENQREGGFWGETNEEDLPTIDTLPATLACLLALKKWNVAHQNIERGLGFIHSKTEIILKRNYQNLPRWFILAFPAMIELAEAAGLDLVFPPGSRDVIANIFIKRQHILEMEELVEKSGYFPPLLSYLETLPSTYLHFDRRPEIVEQYLSCDGSLFQSPSATAQAFMITGNLDCMKYLQSLVQNFPNGVPAKYPMDGDLIRLCMVDHVQGLGLAEHFNEDIQQILAQVYSVYRATDLLFPGEIEMEEARKFALKMLEYINSINRDHNFLISKGLQNMLKYELNVPWTSRLDHLYHRKWIEENKISPLWIGKASFYRLSCLDNKKLMQLALLSPFDSIMRLVIAKAAIIVTVADDFYDMEGSLSELQILTDAVKRWDSRGLQGHSKTIFDALDDFVNDIAAKCHPQQGSKWRETFTAWMVERIWSQTGYLPSMDEYLATGMTSIAAHTIALPATSFLSQSSTNGTFKPDSEYHNITKLLMAITRLVNDTQSYQKEQEDGKMNLVLLHLNENPNITIEDAIAYVKQILEMKRKEFVKHVFMDDDMSKSCKQIHLSCMKVFEMFFNSDNLFDSETALVDDIQKAIYLPIVHKSKSELFLKPIIPSTPPMKKKNKHETTNISTRFCPILKYSGSTRFIKGRFVNNLPAAGRGKMIFPMKFGLCFI</sequence>
<keyword evidence="6" id="KW-1185">Reference proteome</keyword>
<dbReference type="InterPro" id="IPR050148">
    <property type="entry name" value="Terpene_synthase-like"/>
</dbReference>
<comment type="caution">
    <text evidence="5">The sequence shown here is derived from an EMBL/GenBank/DDBJ whole genome shotgun (WGS) entry which is preliminary data.</text>
</comment>
<comment type="cofactor">
    <cofactor evidence="1">
        <name>Mg(2+)</name>
        <dbReference type="ChEBI" id="CHEBI:18420"/>
    </cofactor>
</comment>
<dbReference type="SUPFAM" id="SSF48239">
    <property type="entry name" value="Terpenoid cyclases/Protein prenyltransferases"/>
    <property type="match status" value="2"/>
</dbReference>
<name>A0ABR0WRX2_REHGL</name>